<reference evidence="1 2" key="1">
    <citation type="submission" date="2017-02" db="EMBL/GenBank/DDBJ databases">
        <title>Comparative genomic analysis of Brazilian Leptospira kirschneri strains of different serogroups.</title>
        <authorList>
            <person name="Moreno L.Z."/>
            <person name="Miraglia F."/>
            <person name="Kremer F.S."/>
            <person name="Eslabao M.R."/>
            <person name="Lilenbaum W."/>
            <person name="Dellagostin O.A."/>
            <person name="Moreno A.M."/>
        </authorList>
    </citation>
    <scope>NUCLEOTIDE SEQUENCE [LARGE SCALE GENOMIC DNA]</scope>
    <source>
        <strain evidence="1 2">M110/06</strain>
    </source>
</reference>
<organism evidence="1 2">
    <name type="scientific">Leptospira kirschneri serovar Pomona</name>
    <dbReference type="NCBI Taxonomy" id="561005"/>
    <lineage>
        <taxon>Bacteria</taxon>
        <taxon>Pseudomonadati</taxon>
        <taxon>Spirochaetota</taxon>
        <taxon>Spirochaetia</taxon>
        <taxon>Leptospirales</taxon>
        <taxon>Leptospiraceae</taxon>
        <taxon>Leptospira</taxon>
    </lineage>
</organism>
<sequence>MRFNCYKLLFYKLWQFPQITSLRNRLSFLEFDFCNSSHVLRLFWIIYVISQTQDSENHLNSKWK</sequence>
<evidence type="ECO:0000313" key="2">
    <source>
        <dbReference type="Proteomes" id="UP000191008"/>
    </source>
</evidence>
<gene>
    <name evidence="1" type="ORF">B1J93_04035</name>
</gene>
<name>A0A1T1E0D6_9LEPT</name>
<comment type="caution">
    <text evidence="1">The sequence shown here is derived from an EMBL/GenBank/DDBJ whole genome shotgun (WGS) entry which is preliminary data.</text>
</comment>
<proteinExistence type="predicted"/>
<dbReference type="EMBL" id="MVIT01000046">
    <property type="protein sequence ID" value="OOV46520.1"/>
    <property type="molecule type" value="Genomic_DNA"/>
</dbReference>
<dbReference type="AlphaFoldDB" id="A0A1T1E0D6"/>
<evidence type="ECO:0000313" key="1">
    <source>
        <dbReference type="EMBL" id="OOV46520.1"/>
    </source>
</evidence>
<dbReference type="Proteomes" id="UP000191008">
    <property type="component" value="Unassembled WGS sequence"/>
</dbReference>
<accession>A0A1T1E0D6</accession>
<protein>
    <submittedName>
        <fullName evidence="1">Uncharacterized protein</fullName>
    </submittedName>
</protein>